<protein>
    <submittedName>
        <fullName evidence="1">Uncharacterized protein</fullName>
    </submittedName>
</protein>
<evidence type="ECO:0000313" key="1">
    <source>
        <dbReference type="EMBL" id="QAS70539.1"/>
    </source>
</evidence>
<keyword evidence="2" id="KW-1185">Reference proteome</keyword>
<sequence length="78" mass="8846">MIKTNAQFQKIYAQAEDFYEKKFGKTINTPSVFAGLVPGLSEHVAKTGIYDGQAADIIYEYIKKSDKPIPDEINNRIY</sequence>
<dbReference type="EMBL" id="CP029684">
    <property type="protein sequence ID" value="QAS70539.1"/>
    <property type="molecule type" value="Genomic_DNA"/>
</dbReference>
<gene>
    <name evidence="1" type="ORF">DLJ48_08390</name>
</gene>
<organism evidence="1 2">
    <name type="scientific">Oenococcus sicerae</name>
    <dbReference type="NCBI Taxonomy" id="2203724"/>
    <lineage>
        <taxon>Bacteria</taxon>
        <taxon>Bacillati</taxon>
        <taxon>Bacillota</taxon>
        <taxon>Bacilli</taxon>
        <taxon>Lactobacillales</taxon>
        <taxon>Lactobacillaceae</taxon>
        <taxon>Oenococcus</taxon>
    </lineage>
</organism>
<proteinExistence type="predicted"/>
<evidence type="ECO:0000313" key="2">
    <source>
        <dbReference type="Proteomes" id="UP000286907"/>
    </source>
</evidence>
<name>A0ABX5QP16_9LACO</name>
<reference evidence="1 2" key="1">
    <citation type="journal article" date="2019" name="Syst. Appl. Microbiol.">
        <title>Oenococcus sicerae sp. nov., isolated from French cider.</title>
        <authorList>
            <person name="Cousin F.J."/>
            <person name="Le Guellec R."/>
            <person name="Chagnot C."/>
            <person name="Goux D."/>
            <person name="Dalmasso M."/>
            <person name="Laplace J.M."/>
            <person name="Cretenet M."/>
        </authorList>
    </citation>
    <scope>NUCLEOTIDE SEQUENCE [LARGE SCALE GENOMIC DNA]</scope>
    <source>
        <strain evidence="1 2">UCMA 15228</strain>
    </source>
</reference>
<dbReference type="RefSeq" id="WP_128687005.1">
    <property type="nucleotide sequence ID" value="NZ_CP029684.2"/>
</dbReference>
<dbReference type="Proteomes" id="UP000286907">
    <property type="component" value="Chromosome"/>
</dbReference>
<accession>A0ABX5QP16</accession>